<accession>B0RP87</accession>
<sequence>MLTAHPAHCVERCMEHGSGASGGCLGTLGSHIAGPGPASFRLSLDDPMDLPDVAAVQHESRQLDLASSAAELHGGLCGWLSGGGADSADWLARILADTAQVAPAQGGALDQMRQATVAQLEDRDFAFELLLTEDGAPLPARTDALFDWCRAFLGGFGLAAQQRPALSEEGEEALQDLARLAQASSDDFDTAEEDDTALAEIEEFVRVAVLLLHGDCVMGPRFRQRLN</sequence>
<dbReference type="EMBL" id="AM920689">
    <property type="protein sequence ID" value="CAP50272.1"/>
    <property type="molecule type" value="Genomic_DNA"/>
</dbReference>
<dbReference type="SUPFAM" id="SSF101327">
    <property type="entry name" value="YgfB-like"/>
    <property type="match status" value="1"/>
</dbReference>
<protein>
    <recommendedName>
        <fullName evidence="2">UPF0149 protein XCCB100_0924</fullName>
    </recommendedName>
</protein>
<dbReference type="KEGG" id="xca:xcc-b100_0924"/>
<organism evidence="3 4">
    <name type="scientific">Xanthomonas campestris pv. campestris (strain B100)</name>
    <dbReference type="NCBI Taxonomy" id="509169"/>
    <lineage>
        <taxon>Bacteria</taxon>
        <taxon>Pseudomonadati</taxon>
        <taxon>Pseudomonadota</taxon>
        <taxon>Gammaproteobacteria</taxon>
        <taxon>Lysobacterales</taxon>
        <taxon>Lysobacteraceae</taxon>
        <taxon>Xanthomonas</taxon>
    </lineage>
</organism>
<evidence type="ECO:0000256" key="1">
    <source>
        <dbReference type="ARBA" id="ARBA00038308"/>
    </source>
</evidence>
<evidence type="ECO:0000313" key="3">
    <source>
        <dbReference type="EMBL" id="CAP50272.1"/>
    </source>
</evidence>
<dbReference type="Proteomes" id="UP000001188">
    <property type="component" value="Chromosome"/>
</dbReference>
<evidence type="ECO:0000256" key="2">
    <source>
        <dbReference type="HAMAP-Rule" id="MF_00346"/>
    </source>
</evidence>
<dbReference type="HAMAP" id="MF_00346">
    <property type="entry name" value="UPF0149"/>
    <property type="match status" value="1"/>
</dbReference>
<dbReference type="AlphaFoldDB" id="B0RP87"/>
<dbReference type="NCBIfam" id="NF003405">
    <property type="entry name" value="PRK04758.1"/>
    <property type="match status" value="1"/>
</dbReference>
<reference evidence="3 4" key="1">
    <citation type="journal article" date="2008" name="J. Biotechnol.">
        <title>The genome of Xanthomonas campestris pv. campestris B100 and its use for the reconstruction of metabolic pathways involved in xanthan biosynthesis.</title>
        <authorList>
            <person name="Vorholter F.J."/>
            <person name="Schneiker S."/>
            <person name="Goesmann A."/>
            <person name="Krause L."/>
            <person name="Bekel T."/>
            <person name="Kaiser O."/>
            <person name="Linke B."/>
            <person name="Patschkowski T."/>
            <person name="Ruckert C."/>
            <person name="Schmid J."/>
            <person name="Sidhu V.K."/>
            <person name="Sieber V."/>
            <person name="Tauch A."/>
            <person name="Watt S.A."/>
            <person name="Weisshaar B."/>
            <person name="Becker A."/>
            <person name="Niehaus K."/>
            <person name="Puhler A."/>
        </authorList>
    </citation>
    <scope>NUCLEOTIDE SEQUENCE [LARGE SCALE GENOMIC DNA]</scope>
    <source>
        <strain evidence="3 4">B100</strain>
    </source>
</reference>
<evidence type="ECO:0000313" key="4">
    <source>
        <dbReference type="Proteomes" id="UP000001188"/>
    </source>
</evidence>
<gene>
    <name evidence="3" type="ORF">XCCB100_0924</name>
</gene>
<comment type="similarity">
    <text evidence="1 2">Belongs to the UPF0149 family.</text>
</comment>
<dbReference type="PANTHER" id="PTHR37528">
    <property type="entry name" value="UPF0149 PROTEIN YGFB"/>
    <property type="match status" value="1"/>
</dbReference>
<dbReference type="InterPro" id="IPR036255">
    <property type="entry name" value="YgfB-like_sf"/>
</dbReference>
<proteinExistence type="inferred from homology"/>
<dbReference type="HOGENOM" id="CLU_085336_0_0_6"/>
<dbReference type="GO" id="GO:0005829">
    <property type="term" value="C:cytosol"/>
    <property type="evidence" value="ECO:0007669"/>
    <property type="project" value="TreeGrafter"/>
</dbReference>
<dbReference type="Pfam" id="PF03695">
    <property type="entry name" value="UPF0149"/>
    <property type="match status" value="1"/>
</dbReference>
<dbReference type="InterPro" id="IPR011978">
    <property type="entry name" value="YgfB-like"/>
</dbReference>
<dbReference type="Gene3D" id="1.20.120.740">
    <property type="entry name" value="YgfB uncharacterised protein family UPF0149, PF03695"/>
    <property type="match status" value="1"/>
</dbReference>
<dbReference type="PANTHER" id="PTHR37528:SF1">
    <property type="entry name" value="UPF0149 PROTEIN YGFB"/>
    <property type="match status" value="1"/>
</dbReference>
<name>B0RP87_XANCB</name>